<reference evidence="3" key="1">
    <citation type="journal article" date="2019" name="Int. J. Syst. Evol. Microbiol.">
        <title>The Global Catalogue of Microorganisms (GCM) 10K type strain sequencing project: providing services to taxonomists for standard genome sequencing and annotation.</title>
        <authorList>
            <consortium name="The Broad Institute Genomics Platform"/>
            <consortium name="The Broad Institute Genome Sequencing Center for Infectious Disease"/>
            <person name="Wu L."/>
            <person name="Ma J."/>
        </authorList>
    </citation>
    <scope>NUCLEOTIDE SEQUENCE [LARGE SCALE GENOMIC DNA]</scope>
    <source>
        <strain evidence="3">JCM 17759</strain>
    </source>
</reference>
<keyword evidence="3" id="KW-1185">Reference proteome</keyword>
<dbReference type="Proteomes" id="UP001500840">
    <property type="component" value="Unassembled WGS sequence"/>
</dbReference>
<name>A0ABP8MQ54_9BACT</name>
<evidence type="ECO:0000313" key="2">
    <source>
        <dbReference type="EMBL" id="GAA4454334.1"/>
    </source>
</evidence>
<sequence>MGHELPLIAAFGIGILAVASNVDVGADHPNRKRVAMIAGFASFAGCVAVIAFWYLRLIQ</sequence>
<keyword evidence="1" id="KW-0812">Transmembrane</keyword>
<keyword evidence="1" id="KW-0472">Membrane</keyword>
<protein>
    <submittedName>
        <fullName evidence="2">Uncharacterized protein</fullName>
    </submittedName>
</protein>
<keyword evidence="1" id="KW-1133">Transmembrane helix</keyword>
<dbReference type="EMBL" id="BAABGA010000035">
    <property type="protein sequence ID" value="GAA4454334.1"/>
    <property type="molecule type" value="Genomic_DNA"/>
</dbReference>
<evidence type="ECO:0000256" key="1">
    <source>
        <dbReference type="SAM" id="Phobius"/>
    </source>
</evidence>
<evidence type="ECO:0000313" key="3">
    <source>
        <dbReference type="Proteomes" id="UP001500840"/>
    </source>
</evidence>
<feature type="transmembrane region" description="Helical" evidence="1">
    <location>
        <begin position="35"/>
        <end position="55"/>
    </location>
</feature>
<comment type="caution">
    <text evidence="2">The sequence shown here is derived from an EMBL/GenBank/DDBJ whole genome shotgun (WGS) entry which is preliminary data.</text>
</comment>
<organism evidence="2 3">
    <name type="scientific">Novipirellula rosea</name>
    <dbReference type="NCBI Taxonomy" id="1031540"/>
    <lineage>
        <taxon>Bacteria</taxon>
        <taxon>Pseudomonadati</taxon>
        <taxon>Planctomycetota</taxon>
        <taxon>Planctomycetia</taxon>
        <taxon>Pirellulales</taxon>
        <taxon>Pirellulaceae</taxon>
        <taxon>Novipirellula</taxon>
    </lineage>
</organism>
<gene>
    <name evidence="2" type="ORF">GCM10023156_26640</name>
</gene>
<accession>A0ABP8MQ54</accession>
<proteinExistence type="predicted"/>